<dbReference type="GO" id="GO:0030154">
    <property type="term" value="P:cell differentiation"/>
    <property type="evidence" value="ECO:0007669"/>
    <property type="project" value="TreeGrafter"/>
</dbReference>
<evidence type="ECO:0000313" key="6">
    <source>
        <dbReference type="EMBL" id="KDQ54316.1"/>
    </source>
</evidence>
<dbReference type="EMBL" id="KL197729">
    <property type="protein sequence ID" value="KDQ54316.1"/>
    <property type="molecule type" value="Genomic_DNA"/>
</dbReference>
<evidence type="ECO:0000256" key="3">
    <source>
        <dbReference type="PROSITE-ProRule" id="PRU00267"/>
    </source>
</evidence>
<gene>
    <name evidence="6" type="ORF">JAAARDRAFT_209433</name>
</gene>
<dbReference type="OrthoDB" id="6247875at2759"/>
<dbReference type="SMART" id="SM00398">
    <property type="entry name" value="HMG"/>
    <property type="match status" value="1"/>
</dbReference>
<feature type="DNA-binding region" description="HMG box" evidence="3">
    <location>
        <begin position="119"/>
        <end position="201"/>
    </location>
</feature>
<evidence type="ECO:0000259" key="5">
    <source>
        <dbReference type="PROSITE" id="PS50118"/>
    </source>
</evidence>
<dbReference type="InParanoid" id="A0A067PVF9"/>
<dbReference type="PANTHER" id="PTHR10270:SF161">
    <property type="entry name" value="SEX-DETERMINING REGION Y PROTEIN"/>
    <property type="match status" value="1"/>
</dbReference>
<accession>A0A067PVF9</accession>
<feature type="domain" description="HMG box" evidence="5">
    <location>
        <begin position="119"/>
        <end position="201"/>
    </location>
</feature>
<feature type="compositionally biased region" description="Pro residues" evidence="4">
    <location>
        <begin position="60"/>
        <end position="70"/>
    </location>
</feature>
<keyword evidence="3" id="KW-0539">Nucleus</keyword>
<feature type="region of interest" description="Disordered" evidence="4">
    <location>
        <begin position="143"/>
        <end position="162"/>
    </location>
</feature>
<dbReference type="InterPro" id="IPR036910">
    <property type="entry name" value="HMG_box_dom_sf"/>
</dbReference>
<dbReference type="SUPFAM" id="SSF47095">
    <property type="entry name" value="HMG-box"/>
    <property type="match status" value="1"/>
</dbReference>
<feature type="region of interest" description="Disordered" evidence="4">
    <location>
        <begin position="361"/>
        <end position="380"/>
    </location>
</feature>
<feature type="region of interest" description="Disordered" evidence="4">
    <location>
        <begin position="190"/>
        <end position="262"/>
    </location>
</feature>
<evidence type="ECO:0000313" key="7">
    <source>
        <dbReference type="Proteomes" id="UP000027265"/>
    </source>
</evidence>
<dbReference type="Proteomes" id="UP000027265">
    <property type="component" value="Unassembled WGS sequence"/>
</dbReference>
<dbReference type="HOGENOM" id="CLU_508083_0_0_1"/>
<dbReference type="InterPro" id="IPR009071">
    <property type="entry name" value="HMG_box_dom"/>
</dbReference>
<evidence type="ECO:0000256" key="2">
    <source>
        <dbReference type="ARBA" id="ARBA00023163"/>
    </source>
</evidence>
<dbReference type="GO" id="GO:0000978">
    <property type="term" value="F:RNA polymerase II cis-regulatory region sequence-specific DNA binding"/>
    <property type="evidence" value="ECO:0007669"/>
    <property type="project" value="TreeGrafter"/>
</dbReference>
<dbReference type="GO" id="GO:0005634">
    <property type="term" value="C:nucleus"/>
    <property type="evidence" value="ECO:0007669"/>
    <property type="project" value="UniProtKB-UniRule"/>
</dbReference>
<protein>
    <recommendedName>
        <fullName evidence="5">HMG box domain-containing protein</fullName>
    </recommendedName>
</protein>
<dbReference type="AlphaFoldDB" id="A0A067PVF9"/>
<dbReference type="InterPro" id="IPR050140">
    <property type="entry name" value="SRY-related_HMG-box_TF-like"/>
</dbReference>
<organism evidence="6 7">
    <name type="scientific">Jaapia argillacea MUCL 33604</name>
    <dbReference type="NCBI Taxonomy" id="933084"/>
    <lineage>
        <taxon>Eukaryota</taxon>
        <taxon>Fungi</taxon>
        <taxon>Dikarya</taxon>
        <taxon>Basidiomycota</taxon>
        <taxon>Agaricomycotina</taxon>
        <taxon>Agaricomycetes</taxon>
        <taxon>Agaricomycetidae</taxon>
        <taxon>Jaapiales</taxon>
        <taxon>Jaapiaceae</taxon>
        <taxon>Jaapia</taxon>
    </lineage>
</organism>
<feature type="compositionally biased region" description="Low complexity" evidence="4">
    <location>
        <begin position="73"/>
        <end position="84"/>
    </location>
</feature>
<dbReference type="STRING" id="933084.A0A067PVF9"/>
<dbReference type="PROSITE" id="PS50118">
    <property type="entry name" value="HMG_BOX_2"/>
    <property type="match status" value="1"/>
</dbReference>
<feature type="compositionally biased region" description="Low complexity" evidence="4">
    <location>
        <begin position="362"/>
        <end position="379"/>
    </location>
</feature>
<name>A0A067PVF9_9AGAM</name>
<dbReference type="CDD" id="cd01389">
    <property type="entry name" value="HMG-box_ROX1-like"/>
    <property type="match status" value="1"/>
</dbReference>
<dbReference type="GO" id="GO:0001228">
    <property type="term" value="F:DNA-binding transcription activator activity, RNA polymerase II-specific"/>
    <property type="evidence" value="ECO:0007669"/>
    <property type="project" value="TreeGrafter"/>
</dbReference>
<proteinExistence type="predicted"/>
<feature type="compositionally biased region" description="Basic and acidic residues" evidence="4">
    <location>
        <begin position="1"/>
        <end position="10"/>
    </location>
</feature>
<feature type="compositionally biased region" description="Acidic residues" evidence="4">
    <location>
        <begin position="225"/>
        <end position="234"/>
    </location>
</feature>
<keyword evidence="7" id="KW-1185">Reference proteome</keyword>
<feature type="compositionally biased region" description="Basic and acidic residues" evidence="4">
    <location>
        <begin position="102"/>
        <end position="121"/>
    </location>
</feature>
<evidence type="ECO:0000256" key="4">
    <source>
        <dbReference type="SAM" id="MobiDB-lite"/>
    </source>
</evidence>
<keyword evidence="1 3" id="KW-0238">DNA-binding</keyword>
<dbReference type="PANTHER" id="PTHR10270">
    <property type="entry name" value="SOX TRANSCRIPTION FACTOR"/>
    <property type="match status" value="1"/>
</dbReference>
<keyword evidence="2" id="KW-0804">Transcription</keyword>
<feature type="region of interest" description="Disordered" evidence="4">
    <location>
        <begin position="1"/>
        <end position="121"/>
    </location>
</feature>
<evidence type="ECO:0000256" key="1">
    <source>
        <dbReference type="ARBA" id="ARBA00023125"/>
    </source>
</evidence>
<sequence length="517" mass="57919">MPAYRSRDPNLRPLEVTTTGIHPMPESTIISPTPRAPTIPTNITHYPPPPSTFEHDPRRSFPPPLTPPPLMRSQSPVSASSSTSIHQSPPAPAPKTYKRRRSNSEVDQHRPKKGDEDYVKRPENAFILFRRKCVEERQQLLQEEISSSAEGSSVPKKQRQAELSKLISQQWKGLSTDDRNYWEDLAKQKKKEHEEMYPGYVYRPQRTKDKDKRNKKGKGLRAEVEVEEEMEEDVSYSLPVPGCPTRHSRSHSAPSPPTPYYPLPPPPHMPPYYYPPAPTSPPECAAPMSRRPSYAETIPEWMPQPADMPPIFGYPDASISLPQSVYEPQSQPTLTVQCDGHWMQQFNMPQDPSVLLPPHEILSPSLTPSSGSTSPSHGPVTPISIYSPAFPNAREPYVASMQESHMGNKEGYIADSFPQDPQYPVCSWQDASVWASGPNIFFGEDFDVNAIPPIELGLPKFGEELDQSASIPSPYPMDEPTYPTMPNQGEYPTEIGSAQDPFAGLFAGLENGMTHRY</sequence>
<dbReference type="Pfam" id="PF00505">
    <property type="entry name" value="HMG_box"/>
    <property type="match status" value="1"/>
</dbReference>
<dbReference type="Gene3D" id="1.10.30.10">
    <property type="entry name" value="High mobility group box domain"/>
    <property type="match status" value="1"/>
</dbReference>
<reference evidence="7" key="1">
    <citation type="journal article" date="2014" name="Proc. Natl. Acad. Sci. U.S.A.">
        <title>Extensive sampling of basidiomycete genomes demonstrates inadequacy of the white-rot/brown-rot paradigm for wood decay fungi.</title>
        <authorList>
            <person name="Riley R."/>
            <person name="Salamov A.A."/>
            <person name="Brown D.W."/>
            <person name="Nagy L.G."/>
            <person name="Floudas D."/>
            <person name="Held B.W."/>
            <person name="Levasseur A."/>
            <person name="Lombard V."/>
            <person name="Morin E."/>
            <person name="Otillar R."/>
            <person name="Lindquist E.A."/>
            <person name="Sun H."/>
            <person name="LaButti K.M."/>
            <person name="Schmutz J."/>
            <person name="Jabbour D."/>
            <person name="Luo H."/>
            <person name="Baker S.E."/>
            <person name="Pisabarro A.G."/>
            <person name="Walton J.D."/>
            <person name="Blanchette R.A."/>
            <person name="Henrissat B."/>
            <person name="Martin F."/>
            <person name="Cullen D."/>
            <person name="Hibbett D.S."/>
            <person name="Grigoriev I.V."/>
        </authorList>
    </citation>
    <scope>NUCLEOTIDE SEQUENCE [LARGE SCALE GENOMIC DNA]</scope>
    <source>
        <strain evidence="7">MUCL 33604</strain>
    </source>
</reference>